<dbReference type="PROSITE" id="PS51736">
    <property type="entry name" value="RECOMBINASES_3"/>
    <property type="match status" value="1"/>
</dbReference>
<evidence type="ECO:0000256" key="1">
    <source>
        <dbReference type="ARBA" id="ARBA00009913"/>
    </source>
</evidence>
<keyword evidence="5" id="KW-0233">DNA recombination</keyword>
<dbReference type="PANTHER" id="PTHR30461:SF2">
    <property type="entry name" value="SERINE RECOMBINASE PINE-RELATED"/>
    <property type="match status" value="1"/>
</dbReference>
<evidence type="ECO:0000313" key="9">
    <source>
        <dbReference type="EMBL" id="RQT14975.1"/>
    </source>
</evidence>
<feature type="domain" description="Resolvase/invertase-type recombinase catalytic" evidence="8">
    <location>
        <begin position="2"/>
        <end position="136"/>
    </location>
</feature>
<dbReference type="AlphaFoldDB" id="A0A3N8PUI8"/>
<dbReference type="SMART" id="SM00857">
    <property type="entry name" value="Resolvase"/>
    <property type="match status" value="1"/>
</dbReference>
<dbReference type="Gene3D" id="3.40.50.1390">
    <property type="entry name" value="Resolvase, N-terminal catalytic domain"/>
    <property type="match status" value="1"/>
</dbReference>
<sequence>MTQLGYARVSTEEQNLDLQLAALSAAGCMQIFTDHGISGTAQERPGLLALLNFAQPGDTLVVWRLDRLGRSLGHLIQLMTDLQHHGVGFQSLNEAIDTRTPTGRFMFHMIAALAEFERALIAERTRAGMSAARQRGRQIGRPRALTPDQVAVARQMVQGYSMAEVAAHFDVHAVTMRRYLQQQMERLHGYRTDWPIGVSLYLHQRCNPMVLCEAQFSKIKTLAF</sequence>
<dbReference type="GO" id="GO:0000150">
    <property type="term" value="F:DNA strand exchange activity"/>
    <property type="evidence" value="ECO:0007669"/>
    <property type="project" value="UniProtKB-KW"/>
</dbReference>
<keyword evidence="2" id="KW-0229">DNA integration</keyword>
<dbReference type="InterPro" id="IPR009057">
    <property type="entry name" value="Homeodomain-like_sf"/>
</dbReference>
<dbReference type="Pfam" id="PF00239">
    <property type="entry name" value="Resolvase"/>
    <property type="match status" value="1"/>
</dbReference>
<evidence type="ECO:0000256" key="4">
    <source>
        <dbReference type="ARBA" id="ARBA00023125"/>
    </source>
</evidence>
<reference evidence="9 10" key="1">
    <citation type="submission" date="2018-08" db="EMBL/GenBank/DDBJ databases">
        <title>Comparative analysis of Burkholderia isolates from Puerto Rico.</title>
        <authorList>
            <person name="Hall C."/>
            <person name="Sahl J."/>
            <person name="Wagner D."/>
        </authorList>
    </citation>
    <scope>NUCLEOTIDE SEQUENCE [LARGE SCALE GENOMIC DNA]</scope>
    <source>
        <strain evidence="9 10">Bp9025</strain>
    </source>
</reference>
<dbReference type="GO" id="GO:0003677">
    <property type="term" value="F:DNA binding"/>
    <property type="evidence" value="ECO:0007669"/>
    <property type="project" value="UniProtKB-KW"/>
</dbReference>
<dbReference type="FunFam" id="3.40.50.1390:FF:000001">
    <property type="entry name" value="DNA recombinase"/>
    <property type="match status" value="1"/>
</dbReference>
<dbReference type="EMBL" id="QTQV01000009">
    <property type="protein sequence ID" value="RQT14975.1"/>
    <property type="molecule type" value="Genomic_DNA"/>
</dbReference>
<dbReference type="RefSeq" id="WP_124580091.1">
    <property type="nucleotide sequence ID" value="NZ_QTQV01000009.1"/>
</dbReference>
<dbReference type="InterPro" id="IPR006119">
    <property type="entry name" value="Resolv_N"/>
</dbReference>
<protein>
    <submittedName>
        <fullName evidence="9">Recombinase family protein</fullName>
    </submittedName>
</protein>
<evidence type="ECO:0000256" key="6">
    <source>
        <dbReference type="PIRSR" id="PIRSR606118-50"/>
    </source>
</evidence>
<comment type="caution">
    <text evidence="9">The sequence shown here is derived from an EMBL/GenBank/DDBJ whole genome shotgun (WGS) entry which is preliminary data.</text>
</comment>
<dbReference type="InterPro" id="IPR006118">
    <property type="entry name" value="Recombinase_CS"/>
</dbReference>
<organism evidence="9 10">
    <name type="scientific">Burkholderia contaminans</name>
    <dbReference type="NCBI Taxonomy" id="488447"/>
    <lineage>
        <taxon>Bacteria</taxon>
        <taxon>Pseudomonadati</taxon>
        <taxon>Pseudomonadota</taxon>
        <taxon>Betaproteobacteria</taxon>
        <taxon>Burkholderiales</taxon>
        <taxon>Burkholderiaceae</taxon>
        <taxon>Burkholderia</taxon>
        <taxon>Burkholderia cepacia complex</taxon>
    </lineage>
</organism>
<dbReference type="CDD" id="cd03768">
    <property type="entry name" value="SR_ResInv"/>
    <property type="match status" value="1"/>
</dbReference>
<dbReference type="InterPro" id="IPR036162">
    <property type="entry name" value="Resolvase-like_N_sf"/>
</dbReference>
<keyword evidence="3" id="KW-0230">DNA invertase</keyword>
<accession>A0A3N8PUI8</accession>
<evidence type="ECO:0000256" key="3">
    <source>
        <dbReference type="ARBA" id="ARBA00023100"/>
    </source>
</evidence>
<evidence type="ECO:0000256" key="2">
    <source>
        <dbReference type="ARBA" id="ARBA00022908"/>
    </source>
</evidence>
<dbReference type="InterPro" id="IPR050639">
    <property type="entry name" value="SSR_resolvase"/>
</dbReference>
<name>A0A3N8PUI8_9BURK</name>
<dbReference type="Proteomes" id="UP000277921">
    <property type="component" value="Unassembled WGS sequence"/>
</dbReference>
<dbReference type="CDD" id="cd00569">
    <property type="entry name" value="HTH_Hin_like"/>
    <property type="match status" value="1"/>
</dbReference>
<dbReference type="PROSITE" id="PS00398">
    <property type="entry name" value="RECOMBINASES_2"/>
    <property type="match status" value="1"/>
</dbReference>
<dbReference type="GO" id="GO:0015074">
    <property type="term" value="P:DNA integration"/>
    <property type="evidence" value="ECO:0007669"/>
    <property type="project" value="UniProtKB-KW"/>
</dbReference>
<dbReference type="PANTHER" id="PTHR30461">
    <property type="entry name" value="DNA-INVERTASE FROM LAMBDOID PROPHAGE"/>
    <property type="match status" value="1"/>
</dbReference>
<dbReference type="SUPFAM" id="SSF53041">
    <property type="entry name" value="Resolvase-like"/>
    <property type="match status" value="1"/>
</dbReference>
<evidence type="ECO:0000259" key="8">
    <source>
        <dbReference type="PROSITE" id="PS51736"/>
    </source>
</evidence>
<proteinExistence type="inferred from homology"/>
<gene>
    <name evidence="9" type="ORF">DF051_17670</name>
</gene>
<dbReference type="SUPFAM" id="SSF46689">
    <property type="entry name" value="Homeodomain-like"/>
    <property type="match status" value="1"/>
</dbReference>
<dbReference type="Gene3D" id="1.10.10.60">
    <property type="entry name" value="Homeodomain-like"/>
    <property type="match status" value="1"/>
</dbReference>
<feature type="active site" description="O-(5'-phospho-DNA)-serine intermediate" evidence="6 7">
    <location>
        <position position="10"/>
    </location>
</feature>
<comment type="similarity">
    <text evidence="1">Belongs to the site-specific recombinase resolvase family.</text>
</comment>
<keyword evidence="4" id="KW-0238">DNA-binding</keyword>
<evidence type="ECO:0000313" key="10">
    <source>
        <dbReference type="Proteomes" id="UP000277921"/>
    </source>
</evidence>
<dbReference type="PROSITE" id="PS00397">
    <property type="entry name" value="RECOMBINASES_1"/>
    <property type="match status" value="1"/>
</dbReference>
<evidence type="ECO:0000256" key="7">
    <source>
        <dbReference type="PROSITE-ProRule" id="PRU10137"/>
    </source>
</evidence>
<evidence type="ECO:0000256" key="5">
    <source>
        <dbReference type="ARBA" id="ARBA00023172"/>
    </source>
</evidence>